<dbReference type="AlphaFoldDB" id="A0A9N7VN02"/>
<proteinExistence type="predicted"/>
<sequence length="107" mass="11670">MVGGNQQSSKQALQLSTGTLKKAFTRVNTCKVAGPDNLPECDVQHCAEQTFTTPQSVRQQCPPAFHQSYAWRGKSHLDEQLPPRGSATGSSTSCQRSSKHRTLNPSQ</sequence>
<dbReference type="Proteomes" id="UP001153269">
    <property type="component" value="Unassembled WGS sequence"/>
</dbReference>
<gene>
    <name evidence="2" type="ORF">PLEPLA_LOCUS43743</name>
</gene>
<organism evidence="2 3">
    <name type="scientific">Pleuronectes platessa</name>
    <name type="common">European plaice</name>
    <dbReference type="NCBI Taxonomy" id="8262"/>
    <lineage>
        <taxon>Eukaryota</taxon>
        <taxon>Metazoa</taxon>
        <taxon>Chordata</taxon>
        <taxon>Craniata</taxon>
        <taxon>Vertebrata</taxon>
        <taxon>Euteleostomi</taxon>
        <taxon>Actinopterygii</taxon>
        <taxon>Neopterygii</taxon>
        <taxon>Teleostei</taxon>
        <taxon>Neoteleostei</taxon>
        <taxon>Acanthomorphata</taxon>
        <taxon>Carangaria</taxon>
        <taxon>Pleuronectiformes</taxon>
        <taxon>Pleuronectoidei</taxon>
        <taxon>Pleuronectidae</taxon>
        <taxon>Pleuronectes</taxon>
    </lineage>
</organism>
<name>A0A9N7VN02_PLEPL</name>
<dbReference type="EMBL" id="CADEAL010004279">
    <property type="protein sequence ID" value="CAB1455962.1"/>
    <property type="molecule type" value="Genomic_DNA"/>
</dbReference>
<keyword evidence="3" id="KW-1185">Reference proteome</keyword>
<reference evidence="2" key="1">
    <citation type="submission" date="2020-03" db="EMBL/GenBank/DDBJ databases">
        <authorList>
            <person name="Weist P."/>
        </authorList>
    </citation>
    <scope>NUCLEOTIDE SEQUENCE</scope>
</reference>
<evidence type="ECO:0000256" key="1">
    <source>
        <dbReference type="SAM" id="MobiDB-lite"/>
    </source>
</evidence>
<feature type="compositionally biased region" description="Basic residues" evidence="1">
    <location>
        <begin position="97"/>
        <end position="107"/>
    </location>
</feature>
<feature type="compositionally biased region" description="Polar residues" evidence="1">
    <location>
        <begin position="87"/>
        <end position="96"/>
    </location>
</feature>
<evidence type="ECO:0000313" key="3">
    <source>
        <dbReference type="Proteomes" id="UP001153269"/>
    </source>
</evidence>
<protein>
    <submittedName>
        <fullName evidence="2">Uncharacterized protein</fullName>
    </submittedName>
</protein>
<comment type="caution">
    <text evidence="2">The sequence shown here is derived from an EMBL/GenBank/DDBJ whole genome shotgun (WGS) entry which is preliminary data.</text>
</comment>
<evidence type="ECO:0000313" key="2">
    <source>
        <dbReference type="EMBL" id="CAB1455962.1"/>
    </source>
</evidence>
<accession>A0A9N7VN02</accession>
<feature type="region of interest" description="Disordered" evidence="1">
    <location>
        <begin position="74"/>
        <end position="107"/>
    </location>
</feature>